<dbReference type="Gene3D" id="3.40.50.1700">
    <property type="entry name" value="Glycoside hydrolase family 3 C-terminal domain"/>
    <property type="match status" value="1"/>
</dbReference>
<sequence>MHYGEGRYIGYRGLDATDRPVAYPLGHGLSYTTFVYSDLDLAISRITEFTGPDDPVLTVSFTVSNTGDQAGAAVP</sequence>
<evidence type="ECO:0000256" key="2">
    <source>
        <dbReference type="ARBA" id="ARBA00022801"/>
    </source>
</evidence>
<evidence type="ECO:0000313" key="3">
    <source>
        <dbReference type="EMBL" id="BCY25313.1"/>
    </source>
</evidence>
<reference evidence="3" key="1">
    <citation type="submission" date="2021-06" db="EMBL/GenBank/DDBJ databases">
        <title>Genome sequence of Cutibacterium modestum strain KB17-24694.</title>
        <authorList>
            <person name="Dekio I."/>
            <person name="Asahina A."/>
            <person name="Nishida M."/>
        </authorList>
    </citation>
    <scope>NUCLEOTIDE SEQUENCE</scope>
    <source>
        <strain evidence="3">KB17-24694</strain>
    </source>
</reference>
<accession>A0AAD1NVL5</accession>
<keyword evidence="2" id="KW-0378">Hydrolase</keyword>
<dbReference type="InterPro" id="IPR036881">
    <property type="entry name" value="Glyco_hydro_3_C_sf"/>
</dbReference>
<dbReference type="PANTHER" id="PTHR42715">
    <property type="entry name" value="BETA-GLUCOSIDASE"/>
    <property type="match status" value="1"/>
</dbReference>
<dbReference type="GO" id="GO:0005975">
    <property type="term" value="P:carbohydrate metabolic process"/>
    <property type="evidence" value="ECO:0007669"/>
    <property type="project" value="InterPro"/>
</dbReference>
<dbReference type="InterPro" id="IPR050288">
    <property type="entry name" value="Cellulose_deg_GH3"/>
</dbReference>
<gene>
    <name evidence="3" type="ORF">KB1_13030</name>
</gene>
<dbReference type="GO" id="GO:0004553">
    <property type="term" value="F:hydrolase activity, hydrolyzing O-glycosyl compounds"/>
    <property type="evidence" value="ECO:0007669"/>
    <property type="project" value="InterPro"/>
</dbReference>
<dbReference type="Gene3D" id="2.60.40.10">
    <property type="entry name" value="Immunoglobulins"/>
    <property type="match status" value="1"/>
</dbReference>
<evidence type="ECO:0008006" key="5">
    <source>
        <dbReference type="Google" id="ProtNLM"/>
    </source>
</evidence>
<organism evidence="3 4">
    <name type="scientific">Cutibacterium modestum</name>
    <dbReference type="NCBI Taxonomy" id="2559073"/>
    <lineage>
        <taxon>Bacteria</taxon>
        <taxon>Bacillati</taxon>
        <taxon>Actinomycetota</taxon>
        <taxon>Actinomycetes</taxon>
        <taxon>Propionibacteriales</taxon>
        <taxon>Propionibacteriaceae</taxon>
        <taxon>Cutibacterium</taxon>
    </lineage>
</organism>
<protein>
    <recommendedName>
        <fullName evidence="5">Beta-glucosidase</fullName>
    </recommendedName>
</protein>
<evidence type="ECO:0000256" key="1">
    <source>
        <dbReference type="ARBA" id="ARBA00005336"/>
    </source>
</evidence>
<evidence type="ECO:0000313" key="4">
    <source>
        <dbReference type="Proteomes" id="UP000825072"/>
    </source>
</evidence>
<dbReference type="RefSeq" id="WP_002527391.1">
    <property type="nucleotide sequence ID" value="NZ_AP024747.1"/>
</dbReference>
<comment type="similarity">
    <text evidence="1">Belongs to the glycosyl hydrolase 3 family.</text>
</comment>
<name>A0AAD1NVL5_9ACTN</name>
<proteinExistence type="inferred from homology"/>
<dbReference type="GeneID" id="92880630"/>
<dbReference type="InterPro" id="IPR013783">
    <property type="entry name" value="Ig-like_fold"/>
</dbReference>
<dbReference type="Proteomes" id="UP000825072">
    <property type="component" value="Chromosome 1"/>
</dbReference>
<dbReference type="PANTHER" id="PTHR42715:SF10">
    <property type="entry name" value="BETA-GLUCOSIDASE"/>
    <property type="match status" value="1"/>
</dbReference>
<dbReference type="EMBL" id="AP024747">
    <property type="protein sequence ID" value="BCY25313.1"/>
    <property type="molecule type" value="Genomic_DNA"/>
</dbReference>
<dbReference type="AlphaFoldDB" id="A0AAD1NVL5"/>